<evidence type="ECO:0000313" key="2">
    <source>
        <dbReference type="EMBL" id="MDT2797904.1"/>
    </source>
</evidence>
<proteinExistence type="predicted"/>
<dbReference type="EMBL" id="JARQBI010000058">
    <property type="protein sequence ID" value="MDT2797904.1"/>
    <property type="molecule type" value="Genomic_DNA"/>
</dbReference>
<comment type="caution">
    <text evidence="2">The sequence shown here is derived from an EMBL/GenBank/DDBJ whole genome shotgun (WGS) entry which is preliminary data.</text>
</comment>
<protein>
    <submittedName>
        <fullName evidence="2">Uncharacterized protein</fullName>
    </submittedName>
</protein>
<name>A0AAW8TW47_9ENTE</name>
<evidence type="ECO:0000313" key="3">
    <source>
        <dbReference type="Proteomes" id="UP001255696"/>
    </source>
</evidence>
<dbReference type="AlphaFoldDB" id="A0AAW8TW47"/>
<sequence>MNKEQLLKEIEAQNLKLAELNTKLYELENKEQADIEKIRKGKNESIEKLEKVLGKQGSAPQPDTIRGLLAYQPDELESFTGVALTLILSALEQSTQATINALKMVD</sequence>
<reference evidence="2" key="1">
    <citation type="submission" date="2023-03" db="EMBL/GenBank/DDBJ databases">
        <authorList>
            <person name="Shen W."/>
            <person name="Cai J."/>
        </authorList>
    </citation>
    <scope>NUCLEOTIDE SEQUENCE</scope>
    <source>
        <strain evidence="2">B245-2</strain>
    </source>
</reference>
<keyword evidence="1" id="KW-0175">Coiled coil</keyword>
<organism evidence="2 3">
    <name type="scientific">Enterococcus cecorum</name>
    <dbReference type="NCBI Taxonomy" id="44008"/>
    <lineage>
        <taxon>Bacteria</taxon>
        <taxon>Bacillati</taxon>
        <taxon>Bacillota</taxon>
        <taxon>Bacilli</taxon>
        <taxon>Lactobacillales</taxon>
        <taxon>Enterococcaceae</taxon>
        <taxon>Enterococcus</taxon>
    </lineage>
</organism>
<dbReference type="RefSeq" id="WP_311898715.1">
    <property type="nucleotide sequence ID" value="NZ_JARQBI010000058.1"/>
</dbReference>
<gene>
    <name evidence="2" type="ORF">P7H47_11740</name>
</gene>
<feature type="coiled-coil region" evidence="1">
    <location>
        <begin position="3"/>
        <end position="30"/>
    </location>
</feature>
<evidence type="ECO:0000256" key="1">
    <source>
        <dbReference type="SAM" id="Coils"/>
    </source>
</evidence>
<accession>A0AAW8TW47</accession>
<dbReference type="Proteomes" id="UP001255696">
    <property type="component" value="Unassembled WGS sequence"/>
</dbReference>